<dbReference type="SMART" id="SM00528">
    <property type="entry name" value="HNS"/>
    <property type="match status" value="1"/>
</dbReference>
<evidence type="ECO:0000313" key="7">
    <source>
        <dbReference type="EMBL" id="QEI07365.1"/>
    </source>
</evidence>
<feature type="compositionally biased region" description="Low complexity" evidence="5">
    <location>
        <begin position="64"/>
        <end position="78"/>
    </location>
</feature>
<evidence type="ECO:0000313" key="8">
    <source>
        <dbReference type="Proteomes" id="UP000325161"/>
    </source>
</evidence>
<dbReference type="InterPro" id="IPR027444">
    <property type="entry name" value="H-NS_C_dom"/>
</dbReference>
<dbReference type="AlphaFoldDB" id="A0A5C0AYW1"/>
<organism evidence="7 8">
    <name type="scientific">Pigmentiphaga aceris</name>
    <dbReference type="NCBI Taxonomy" id="1940612"/>
    <lineage>
        <taxon>Bacteria</taxon>
        <taxon>Pseudomonadati</taxon>
        <taxon>Pseudomonadota</taxon>
        <taxon>Betaproteobacteria</taxon>
        <taxon>Burkholderiales</taxon>
        <taxon>Alcaligenaceae</taxon>
        <taxon>Pigmentiphaga</taxon>
    </lineage>
</organism>
<dbReference type="OrthoDB" id="5297879at2"/>
<keyword evidence="8" id="KW-1185">Reference proteome</keyword>
<dbReference type="RefSeq" id="WP_148816412.1">
    <property type="nucleotide sequence ID" value="NZ_CP043046.1"/>
</dbReference>
<dbReference type="SUPFAM" id="SSF81273">
    <property type="entry name" value="H-NS histone-like proteins"/>
    <property type="match status" value="1"/>
</dbReference>
<dbReference type="InterPro" id="IPR037150">
    <property type="entry name" value="H-NS_C_dom_sf"/>
</dbReference>
<proteinExistence type="inferred from homology"/>
<comment type="subcellular location">
    <subcellularLocation>
        <location evidence="1">Cytoplasm</location>
        <location evidence="1">Nucleoid</location>
    </subcellularLocation>
</comment>
<dbReference type="EMBL" id="CP043046">
    <property type="protein sequence ID" value="QEI07365.1"/>
    <property type="molecule type" value="Genomic_DNA"/>
</dbReference>
<sequence length="119" mass="13008">MAKETYQAIQAQIKRLQDKADTLRAKQRQPIIASIVRSLDEYSITLDEIKAAQTKGVSVRKSPGRPAGKAAAAPKPARQVAPKYRHPDTGDTWTGRGKAPRWLAAAEAQGATRDSFLIK</sequence>
<evidence type="ECO:0000256" key="2">
    <source>
        <dbReference type="ARBA" id="ARBA00010610"/>
    </source>
</evidence>
<feature type="domain" description="DNA-binding protein H-NS-like C-terminal" evidence="6">
    <location>
        <begin position="74"/>
        <end position="118"/>
    </location>
</feature>
<evidence type="ECO:0000256" key="1">
    <source>
        <dbReference type="ARBA" id="ARBA00004453"/>
    </source>
</evidence>
<dbReference type="Proteomes" id="UP000325161">
    <property type="component" value="Chromosome"/>
</dbReference>
<protein>
    <submittedName>
        <fullName evidence="7">H-NS histone family protein</fullName>
    </submittedName>
</protein>
<dbReference type="Gene3D" id="4.10.430.10">
    <property type="entry name" value="Histone-like protein H-NS, C-terminal domain"/>
    <property type="match status" value="1"/>
</dbReference>
<evidence type="ECO:0000256" key="3">
    <source>
        <dbReference type="ARBA" id="ARBA00022490"/>
    </source>
</evidence>
<comment type="similarity">
    <text evidence="2">Belongs to the histone-like protein H-NS family.</text>
</comment>
<dbReference type="KEGG" id="pacr:FXN63_17090"/>
<dbReference type="PANTHER" id="PTHR38097:SF2">
    <property type="entry name" value="DNA-BINDING PROTEIN STPA"/>
    <property type="match status" value="1"/>
</dbReference>
<dbReference type="Pfam" id="PF00816">
    <property type="entry name" value="Histone_HNS"/>
    <property type="match status" value="1"/>
</dbReference>
<gene>
    <name evidence="7" type="ORF">FXN63_17090</name>
</gene>
<keyword evidence="4" id="KW-0238">DNA-binding</keyword>
<evidence type="ECO:0000256" key="5">
    <source>
        <dbReference type="SAM" id="MobiDB-lite"/>
    </source>
</evidence>
<evidence type="ECO:0000256" key="4">
    <source>
        <dbReference type="ARBA" id="ARBA00023125"/>
    </source>
</evidence>
<reference evidence="7 8" key="1">
    <citation type="submission" date="2019-08" db="EMBL/GenBank/DDBJ databases">
        <title>Amphibian skin-associated Pigmentiphaga: genome sequence and occurrence across geography and hosts.</title>
        <authorList>
            <person name="Bletz M.C."/>
            <person name="Bunk B."/>
            <person name="Sproeer C."/>
            <person name="Biwer P."/>
            <person name="Reiter S."/>
            <person name="Rabemananjara F.C.E."/>
            <person name="Schulz S."/>
            <person name="Overmann J."/>
            <person name="Vences M."/>
        </authorList>
    </citation>
    <scope>NUCLEOTIDE SEQUENCE [LARGE SCALE GENOMIC DNA]</scope>
    <source>
        <strain evidence="7 8">Mada1488</strain>
    </source>
</reference>
<feature type="region of interest" description="Disordered" evidence="5">
    <location>
        <begin position="54"/>
        <end position="97"/>
    </location>
</feature>
<dbReference type="GO" id="GO:0003677">
    <property type="term" value="F:DNA binding"/>
    <property type="evidence" value="ECO:0007669"/>
    <property type="project" value="UniProtKB-KW"/>
</dbReference>
<evidence type="ECO:0000259" key="6">
    <source>
        <dbReference type="SMART" id="SM00528"/>
    </source>
</evidence>
<accession>A0A5C0AYW1</accession>
<keyword evidence="3" id="KW-0963">Cytoplasm</keyword>
<dbReference type="PANTHER" id="PTHR38097">
    <property type="match status" value="1"/>
</dbReference>
<dbReference type="GO" id="GO:0009295">
    <property type="term" value="C:nucleoid"/>
    <property type="evidence" value="ECO:0007669"/>
    <property type="project" value="UniProtKB-SubCell"/>
</dbReference>
<name>A0A5C0AYW1_9BURK</name>